<dbReference type="GO" id="GO:0005634">
    <property type="term" value="C:nucleus"/>
    <property type="evidence" value="ECO:0007669"/>
    <property type="project" value="TreeGrafter"/>
</dbReference>
<accession>A0A371F3H0</accession>
<dbReference type="GO" id="GO:0016887">
    <property type="term" value="F:ATP hydrolysis activity"/>
    <property type="evidence" value="ECO:0007669"/>
    <property type="project" value="InterPro"/>
</dbReference>
<feature type="non-terminal residue" evidence="1">
    <location>
        <position position="120"/>
    </location>
</feature>
<dbReference type="AlphaFoldDB" id="A0A371F3H0"/>
<evidence type="ECO:0000313" key="2">
    <source>
        <dbReference type="Proteomes" id="UP000257109"/>
    </source>
</evidence>
<sequence length="120" mass="12850">MSLLPKTEKNDVPVVDLDSDDDADTVVAIVPAKNDASSQKTPSPQVELVPQETPVLSSALSVSDHQSRSFWKAGDYVVGPSSKPAPFQGHLEHARVHPKFLHSNATSHKWAFGGVVSLAL</sequence>
<dbReference type="InterPro" id="IPR045261">
    <property type="entry name" value="MORC_ATPase"/>
</dbReference>
<dbReference type="EMBL" id="QJKJ01010737">
    <property type="protein sequence ID" value="RDX72846.1"/>
    <property type="molecule type" value="Genomic_DNA"/>
</dbReference>
<comment type="caution">
    <text evidence="1">The sequence shown here is derived from an EMBL/GenBank/DDBJ whole genome shotgun (WGS) entry which is preliminary data.</text>
</comment>
<protein>
    <submittedName>
        <fullName evidence="1">Protein MICRORCHIDIA 2</fullName>
    </submittedName>
</protein>
<proteinExistence type="predicted"/>
<dbReference type="STRING" id="157652.A0A371F3H0"/>
<reference evidence="1" key="1">
    <citation type="submission" date="2018-05" db="EMBL/GenBank/DDBJ databases">
        <title>Draft genome of Mucuna pruriens seed.</title>
        <authorList>
            <person name="Nnadi N.E."/>
            <person name="Vos R."/>
            <person name="Hasami M.H."/>
            <person name="Devisetty U.K."/>
            <person name="Aguiy J.C."/>
        </authorList>
    </citation>
    <scope>NUCLEOTIDE SEQUENCE [LARGE SCALE GENOMIC DNA]</scope>
    <source>
        <strain evidence="1">JCA_2017</strain>
    </source>
</reference>
<dbReference type="Proteomes" id="UP000257109">
    <property type="component" value="Unassembled WGS sequence"/>
</dbReference>
<keyword evidence="2" id="KW-1185">Reference proteome</keyword>
<dbReference type="OrthoDB" id="757982at2759"/>
<dbReference type="PANTHER" id="PTHR23336">
    <property type="entry name" value="ZINC FINGER CW-TYPE COILED-COIL DOMAIN PROTEIN 3"/>
    <property type="match status" value="1"/>
</dbReference>
<gene>
    <name evidence="1" type="primary">MORC2</name>
    <name evidence="1" type="ORF">CR513_47614</name>
</gene>
<feature type="non-terminal residue" evidence="1">
    <location>
        <position position="1"/>
    </location>
</feature>
<name>A0A371F3H0_MUCPR</name>
<dbReference type="PANTHER" id="PTHR23336:SF50">
    <property type="entry name" value="PROTEIN MICRORCHIDIA 1-RELATED"/>
    <property type="match status" value="1"/>
</dbReference>
<evidence type="ECO:0000313" key="1">
    <source>
        <dbReference type="EMBL" id="RDX72846.1"/>
    </source>
</evidence>
<organism evidence="1 2">
    <name type="scientific">Mucuna pruriens</name>
    <name type="common">Velvet bean</name>
    <name type="synonym">Dolichos pruriens</name>
    <dbReference type="NCBI Taxonomy" id="157652"/>
    <lineage>
        <taxon>Eukaryota</taxon>
        <taxon>Viridiplantae</taxon>
        <taxon>Streptophyta</taxon>
        <taxon>Embryophyta</taxon>
        <taxon>Tracheophyta</taxon>
        <taxon>Spermatophyta</taxon>
        <taxon>Magnoliopsida</taxon>
        <taxon>eudicotyledons</taxon>
        <taxon>Gunneridae</taxon>
        <taxon>Pentapetalae</taxon>
        <taxon>rosids</taxon>
        <taxon>fabids</taxon>
        <taxon>Fabales</taxon>
        <taxon>Fabaceae</taxon>
        <taxon>Papilionoideae</taxon>
        <taxon>50 kb inversion clade</taxon>
        <taxon>NPAAA clade</taxon>
        <taxon>indigoferoid/millettioid clade</taxon>
        <taxon>Phaseoleae</taxon>
        <taxon>Mucuna</taxon>
    </lineage>
</organism>